<gene>
    <name evidence="2" type="ORF">EVAR_98840_1</name>
</gene>
<dbReference type="EMBL" id="BGZK01001268">
    <property type="protein sequence ID" value="GBP75947.1"/>
    <property type="molecule type" value="Genomic_DNA"/>
</dbReference>
<evidence type="ECO:0000313" key="2">
    <source>
        <dbReference type="EMBL" id="GBP75947.1"/>
    </source>
</evidence>
<proteinExistence type="predicted"/>
<evidence type="ECO:0000313" key="3">
    <source>
        <dbReference type="Proteomes" id="UP000299102"/>
    </source>
</evidence>
<sequence length="86" mass="9817">MPLAIQRNDRANSSPKDALRLRHGHEDRAPQIFIRVCLKVVTAPSTACAARQRHVIIKGSFLRERRSVDHKLPRSVSTTREMADEF</sequence>
<dbReference type="Proteomes" id="UP000299102">
    <property type="component" value="Unassembled WGS sequence"/>
</dbReference>
<evidence type="ECO:0000256" key="1">
    <source>
        <dbReference type="SAM" id="MobiDB-lite"/>
    </source>
</evidence>
<organism evidence="2 3">
    <name type="scientific">Eumeta variegata</name>
    <name type="common">Bagworm moth</name>
    <name type="synonym">Eumeta japonica</name>
    <dbReference type="NCBI Taxonomy" id="151549"/>
    <lineage>
        <taxon>Eukaryota</taxon>
        <taxon>Metazoa</taxon>
        <taxon>Ecdysozoa</taxon>
        <taxon>Arthropoda</taxon>
        <taxon>Hexapoda</taxon>
        <taxon>Insecta</taxon>
        <taxon>Pterygota</taxon>
        <taxon>Neoptera</taxon>
        <taxon>Endopterygota</taxon>
        <taxon>Lepidoptera</taxon>
        <taxon>Glossata</taxon>
        <taxon>Ditrysia</taxon>
        <taxon>Tineoidea</taxon>
        <taxon>Psychidae</taxon>
        <taxon>Oiketicinae</taxon>
        <taxon>Eumeta</taxon>
    </lineage>
</organism>
<keyword evidence="3" id="KW-1185">Reference proteome</keyword>
<feature type="region of interest" description="Disordered" evidence="1">
    <location>
        <begin position="1"/>
        <end position="24"/>
    </location>
</feature>
<protein>
    <submittedName>
        <fullName evidence="2">Uncharacterized protein</fullName>
    </submittedName>
</protein>
<dbReference type="AlphaFoldDB" id="A0A4C1YNI0"/>
<reference evidence="2 3" key="1">
    <citation type="journal article" date="2019" name="Commun. Biol.">
        <title>The bagworm genome reveals a unique fibroin gene that provides high tensile strength.</title>
        <authorList>
            <person name="Kono N."/>
            <person name="Nakamura H."/>
            <person name="Ohtoshi R."/>
            <person name="Tomita M."/>
            <person name="Numata K."/>
            <person name="Arakawa K."/>
        </authorList>
    </citation>
    <scope>NUCLEOTIDE SEQUENCE [LARGE SCALE GENOMIC DNA]</scope>
</reference>
<comment type="caution">
    <text evidence="2">The sequence shown here is derived from an EMBL/GenBank/DDBJ whole genome shotgun (WGS) entry which is preliminary data.</text>
</comment>
<accession>A0A4C1YNI0</accession>
<name>A0A4C1YNI0_EUMVA</name>